<dbReference type="PIRSF" id="PIRSF000495">
    <property type="entry name" value="Amidotransf_hisH"/>
    <property type="match status" value="1"/>
</dbReference>
<dbReference type="Pfam" id="PF00117">
    <property type="entry name" value="GATase"/>
    <property type="match status" value="1"/>
</dbReference>
<feature type="active site" evidence="10 11">
    <location>
        <position position="198"/>
    </location>
</feature>
<comment type="catalytic activity">
    <reaction evidence="9 10">
        <text>L-glutamine + H2O = L-glutamate + NH4(+)</text>
        <dbReference type="Rhea" id="RHEA:15889"/>
        <dbReference type="ChEBI" id="CHEBI:15377"/>
        <dbReference type="ChEBI" id="CHEBI:28938"/>
        <dbReference type="ChEBI" id="CHEBI:29985"/>
        <dbReference type="ChEBI" id="CHEBI:58359"/>
        <dbReference type="EC" id="3.5.1.2"/>
    </reaction>
</comment>
<dbReference type="NCBIfam" id="TIGR01855">
    <property type="entry name" value="IMP_synth_hisH"/>
    <property type="match status" value="1"/>
</dbReference>
<evidence type="ECO:0000256" key="10">
    <source>
        <dbReference type="HAMAP-Rule" id="MF_00278"/>
    </source>
</evidence>
<protein>
    <recommendedName>
        <fullName evidence="10">Imidazole glycerol phosphate synthase subunit HisH</fullName>
        <ecNumber evidence="10">4.3.2.10</ecNumber>
    </recommendedName>
    <alternativeName>
        <fullName evidence="10">IGP synthase glutaminase subunit</fullName>
        <ecNumber evidence="10">3.5.1.2</ecNumber>
    </alternativeName>
    <alternativeName>
        <fullName evidence="10">IGP synthase subunit HisH</fullName>
    </alternativeName>
    <alternativeName>
        <fullName evidence="10">ImGP synthase subunit HisH</fullName>
        <shortName evidence="10">IGPS subunit HisH</shortName>
    </alternativeName>
</protein>
<dbReference type="EMBL" id="CP002868">
    <property type="protein sequence ID" value="AEJ20543.1"/>
    <property type="molecule type" value="Genomic_DNA"/>
</dbReference>
<dbReference type="PANTHER" id="PTHR42701">
    <property type="entry name" value="IMIDAZOLE GLYCEROL PHOSPHATE SYNTHASE SUBUNIT HISH"/>
    <property type="match status" value="1"/>
</dbReference>
<dbReference type="PROSITE" id="PS51273">
    <property type="entry name" value="GATASE_TYPE_1"/>
    <property type="match status" value="1"/>
</dbReference>
<dbReference type="InterPro" id="IPR010139">
    <property type="entry name" value="Imidazole-glycPsynth_HisH"/>
</dbReference>
<comment type="subcellular location">
    <subcellularLocation>
        <location evidence="10">Cytoplasm</location>
    </subcellularLocation>
</comment>
<dbReference type="KEGG" id="scd:Spica_2434"/>
<dbReference type="InterPro" id="IPR017926">
    <property type="entry name" value="GATASE"/>
</dbReference>
<dbReference type="Gene3D" id="3.40.50.880">
    <property type="match status" value="1"/>
</dbReference>
<evidence type="ECO:0000313" key="13">
    <source>
        <dbReference type="EMBL" id="AEJ20543.1"/>
    </source>
</evidence>
<proteinExistence type="inferred from homology"/>
<evidence type="ECO:0000313" key="14">
    <source>
        <dbReference type="Proteomes" id="UP000000503"/>
    </source>
</evidence>
<gene>
    <name evidence="10" type="primary">hisH</name>
    <name evidence="13" type="ordered locus">Spica_2434</name>
</gene>
<dbReference type="OrthoDB" id="9807137at2"/>
<keyword evidence="3 10" id="KW-0028">Amino-acid biosynthesis</keyword>
<dbReference type="EC" id="3.5.1.2" evidence="10"/>
<dbReference type="SUPFAM" id="SSF52317">
    <property type="entry name" value="Class I glutamine amidotransferase-like"/>
    <property type="match status" value="1"/>
</dbReference>
<feature type="active site" evidence="10 11">
    <location>
        <position position="200"/>
    </location>
</feature>
<dbReference type="PANTHER" id="PTHR42701:SF1">
    <property type="entry name" value="IMIDAZOLE GLYCEROL PHOSPHATE SYNTHASE SUBUNIT HISH"/>
    <property type="match status" value="1"/>
</dbReference>
<keyword evidence="10" id="KW-0963">Cytoplasm</keyword>
<evidence type="ECO:0000256" key="8">
    <source>
        <dbReference type="ARBA" id="ARBA00047838"/>
    </source>
</evidence>
<evidence type="ECO:0000256" key="2">
    <source>
        <dbReference type="ARBA" id="ARBA00011152"/>
    </source>
</evidence>
<dbReference type="AlphaFoldDB" id="F8F496"/>
<evidence type="ECO:0000259" key="12">
    <source>
        <dbReference type="Pfam" id="PF00117"/>
    </source>
</evidence>
<dbReference type="CDD" id="cd01748">
    <property type="entry name" value="GATase1_IGP_Synthase"/>
    <property type="match status" value="1"/>
</dbReference>
<comment type="subunit">
    <text evidence="2 10">Heterodimer of HisH and HisF.</text>
</comment>
<dbReference type="EC" id="4.3.2.10" evidence="10"/>
<dbReference type="GO" id="GO:0005737">
    <property type="term" value="C:cytoplasm"/>
    <property type="evidence" value="ECO:0007669"/>
    <property type="project" value="UniProtKB-SubCell"/>
</dbReference>
<sequence length="220" mass="24075">MIGVLNYGAGNLGSVMNALARLGLPAQFVTGPEELQVRRGNNSGSSAGQQYSAIIFPGDGHFATAMEALTAQGYTEAIREWIAADLPFLGICIGLQLLFEQSEEAPPVQGKEIPGLSVIPGRVKKFQGPKVPQIGWNETKGTSRSRLFQNLPERSFFYYIHSYYVVPAEEDWVAAEADYYGTYCSAVERGALTAVQFHPEKSGALGLELLRRWAEVYHVS</sequence>
<dbReference type="Proteomes" id="UP000000503">
    <property type="component" value="Chromosome"/>
</dbReference>
<evidence type="ECO:0000256" key="11">
    <source>
        <dbReference type="PIRSR" id="PIRSR000495-1"/>
    </source>
</evidence>
<dbReference type="HAMAP" id="MF_00278">
    <property type="entry name" value="HisH"/>
    <property type="match status" value="1"/>
</dbReference>
<evidence type="ECO:0000256" key="3">
    <source>
        <dbReference type="ARBA" id="ARBA00022605"/>
    </source>
</evidence>
<dbReference type="GO" id="GO:0000107">
    <property type="term" value="F:imidazoleglycerol-phosphate synthase activity"/>
    <property type="evidence" value="ECO:0007669"/>
    <property type="project" value="UniProtKB-UniRule"/>
</dbReference>
<keyword evidence="5 10" id="KW-0315">Glutamine amidotransferase</keyword>
<dbReference type="GO" id="GO:0000105">
    <property type="term" value="P:L-histidine biosynthetic process"/>
    <property type="evidence" value="ECO:0007669"/>
    <property type="project" value="UniProtKB-UniRule"/>
</dbReference>
<dbReference type="GO" id="GO:0004359">
    <property type="term" value="F:glutaminase activity"/>
    <property type="evidence" value="ECO:0007669"/>
    <property type="project" value="UniProtKB-EC"/>
</dbReference>
<accession>F8F496</accession>
<evidence type="ECO:0000256" key="5">
    <source>
        <dbReference type="ARBA" id="ARBA00022962"/>
    </source>
</evidence>
<reference evidence="14" key="1">
    <citation type="journal article" date="2013" name="Stand. Genomic Sci.">
        <title>Genome sequence of the thermophilic fresh-water bacterium Spirochaeta caldaria type strain (H1(T)), reclassification of Spirochaeta caldaria, Spirochaeta stenostrepta, and Spirochaeta zuelzerae in the genus Treponema as Treponema caldaria comb. nov., Treponema stenostrepta comb. nov., and Treponema zuelzerae comb. nov., and emendation of the genus Treponema.</title>
        <authorList>
            <person name="Abt B."/>
            <person name="Goker M."/>
            <person name="Scheuner C."/>
            <person name="Han C."/>
            <person name="Lu M."/>
            <person name="Misra M."/>
            <person name="Lapidus A."/>
            <person name="Nolan M."/>
            <person name="Lucas S."/>
            <person name="Hammon N."/>
            <person name="Deshpande S."/>
            <person name="Cheng J.F."/>
            <person name="Tapia R."/>
            <person name="Goodwin L.A."/>
            <person name="Pitluck S."/>
            <person name="Liolios K."/>
            <person name="Pagani I."/>
            <person name="Ivanova N."/>
            <person name="Mavromatis K."/>
            <person name="Mikhailova N."/>
            <person name="Huntemann M."/>
            <person name="Pati A."/>
            <person name="Chen A."/>
            <person name="Palaniappan K."/>
            <person name="Land M."/>
            <person name="Hauser L."/>
            <person name="Jeffries C.D."/>
            <person name="Rohde M."/>
            <person name="Spring S."/>
            <person name="Gronow S."/>
            <person name="Detter J.C."/>
            <person name="Bristow J."/>
            <person name="Eisen J.A."/>
            <person name="Markowitz V."/>
            <person name="Hugenholtz P."/>
            <person name="Kyrpides N.C."/>
            <person name="Woyke T."/>
            <person name="Klenk H.P."/>
        </authorList>
    </citation>
    <scope>NUCLEOTIDE SEQUENCE</scope>
    <source>
        <strain evidence="14">ATCC 51460 / DSM 7334 / H1</strain>
    </source>
</reference>
<dbReference type="UniPathway" id="UPA00031">
    <property type="reaction ID" value="UER00010"/>
</dbReference>
<keyword evidence="6 10" id="KW-0368">Histidine biosynthesis</keyword>
<dbReference type="STRING" id="744872.Spica_2434"/>
<keyword evidence="14" id="KW-1185">Reference proteome</keyword>
<evidence type="ECO:0000256" key="9">
    <source>
        <dbReference type="ARBA" id="ARBA00049534"/>
    </source>
</evidence>
<dbReference type="GO" id="GO:0016829">
    <property type="term" value="F:lyase activity"/>
    <property type="evidence" value="ECO:0007669"/>
    <property type="project" value="UniProtKB-KW"/>
</dbReference>
<comment type="function">
    <text evidence="10">IGPS catalyzes the conversion of PRFAR and glutamine to IGP, AICAR and glutamate. The HisH subunit catalyzes the hydrolysis of glutamine to glutamate and ammonia as part of the synthesis of IGP and AICAR. The resulting ammonia molecule is channeled to the active site of HisF.</text>
</comment>
<evidence type="ECO:0000256" key="1">
    <source>
        <dbReference type="ARBA" id="ARBA00005091"/>
    </source>
</evidence>
<feature type="domain" description="Glutamine amidotransferase" evidence="12">
    <location>
        <begin position="4"/>
        <end position="203"/>
    </location>
</feature>
<evidence type="ECO:0000256" key="4">
    <source>
        <dbReference type="ARBA" id="ARBA00022801"/>
    </source>
</evidence>
<feature type="active site" description="Nucleophile" evidence="10 11">
    <location>
        <position position="92"/>
    </location>
</feature>
<dbReference type="eggNOG" id="COG0118">
    <property type="taxonomic scope" value="Bacteria"/>
</dbReference>
<dbReference type="RefSeq" id="WP_013969824.1">
    <property type="nucleotide sequence ID" value="NC_015732.1"/>
</dbReference>
<comment type="catalytic activity">
    <reaction evidence="8 10">
        <text>5-[(5-phospho-1-deoxy-D-ribulos-1-ylimino)methylamino]-1-(5-phospho-beta-D-ribosyl)imidazole-4-carboxamide + L-glutamine = D-erythro-1-(imidazol-4-yl)glycerol 3-phosphate + 5-amino-1-(5-phospho-beta-D-ribosyl)imidazole-4-carboxamide + L-glutamate + H(+)</text>
        <dbReference type="Rhea" id="RHEA:24793"/>
        <dbReference type="ChEBI" id="CHEBI:15378"/>
        <dbReference type="ChEBI" id="CHEBI:29985"/>
        <dbReference type="ChEBI" id="CHEBI:58278"/>
        <dbReference type="ChEBI" id="CHEBI:58359"/>
        <dbReference type="ChEBI" id="CHEBI:58475"/>
        <dbReference type="ChEBI" id="CHEBI:58525"/>
        <dbReference type="EC" id="4.3.2.10"/>
    </reaction>
</comment>
<dbReference type="HOGENOM" id="CLU_071837_2_2_12"/>
<comment type="pathway">
    <text evidence="1 10">Amino-acid biosynthesis; L-histidine biosynthesis; L-histidine from 5-phospho-alpha-D-ribose 1-diphosphate: step 5/9.</text>
</comment>
<organism evidence="13 14">
    <name type="scientific">Gracilinema caldarium (strain ATCC 51460 / DSM 7334 / H1)</name>
    <name type="common">Treponema caldarium</name>
    <dbReference type="NCBI Taxonomy" id="744872"/>
    <lineage>
        <taxon>Bacteria</taxon>
        <taxon>Pseudomonadati</taxon>
        <taxon>Spirochaetota</taxon>
        <taxon>Spirochaetia</taxon>
        <taxon>Spirochaetales</taxon>
        <taxon>Breznakiellaceae</taxon>
        <taxon>Gracilinema</taxon>
    </lineage>
</organism>
<keyword evidence="7 10" id="KW-0456">Lyase</keyword>
<name>F8F496_GRAC1</name>
<evidence type="ECO:0000256" key="7">
    <source>
        <dbReference type="ARBA" id="ARBA00023239"/>
    </source>
</evidence>
<keyword evidence="4 10" id="KW-0378">Hydrolase</keyword>
<dbReference type="InterPro" id="IPR029062">
    <property type="entry name" value="Class_I_gatase-like"/>
</dbReference>
<evidence type="ECO:0000256" key="6">
    <source>
        <dbReference type="ARBA" id="ARBA00023102"/>
    </source>
</evidence>